<dbReference type="Pfam" id="PF02719">
    <property type="entry name" value="Polysacc_synt_2"/>
    <property type="match status" value="1"/>
</dbReference>
<dbReference type="SUPFAM" id="SSF51735">
    <property type="entry name" value="NAD(P)-binding Rossmann-fold domains"/>
    <property type="match status" value="2"/>
</dbReference>
<feature type="transmembrane region" description="Helical" evidence="2">
    <location>
        <begin position="86"/>
        <end position="107"/>
    </location>
</feature>
<proteinExistence type="inferred from homology"/>
<feature type="domain" description="Polysaccharide biosynthesis protein CapD-like" evidence="3">
    <location>
        <begin position="294"/>
        <end position="587"/>
    </location>
</feature>
<evidence type="ECO:0000256" key="2">
    <source>
        <dbReference type="SAM" id="Phobius"/>
    </source>
</evidence>
<comment type="caution">
    <text evidence="4">The sequence shown here is derived from an EMBL/GenBank/DDBJ whole genome shotgun (WGS) entry which is preliminary data.</text>
</comment>
<keyword evidence="2" id="KW-1133">Transmembrane helix</keyword>
<keyword evidence="2" id="KW-0812">Transmembrane</keyword>
<dbReference type="CDD" id="cd05237">
    <property type="entry name" value="UDP_invert_4-6DH_SDR_e"/>
    <property type="match status" value="1"/>
</dbReference>
<gene>
    <name evidence="4" type="ORF">D3M59_10640</name>
</gene>
<sequence>MRQVYSYLPELVALPRAVRRLLVVAADLAICSFAVWIAFWLRLGEWDWVNLPVIQFMVLANASWLIAAFAGGTYRSVIRFSGRHTVFRMIPVFIGMSSMLAAVLFTLHPPGIPRTLSVLHPLVFFFGAATLRVAAAQIIWDAIHARSRLPNCKRILIYGAGSAGQQLAHSMRHEPGMILVGFIDDNRAFKGRILEGKTIWHSSQLERVLAREDVNEVFLAMPSASRQAKREIVDRLNHTKIKVAVRSLPSISQIAFDHVSINDLKEVQIEELLGRDEVAPDEALLAHDIRGKVVMVTGAGGSIGSELARQILRQFPKHLILADQSEYSLYRIDAELQDIKRRENLELEITPDLANVADEDDCARLFARWMPQTVFHAAAYKHVPLVEANRIAGIRNNVLGTLHSALNAELVGTEKFVLISTDKAVRPTNIMGASKRACELVIQSRAEAQSRTNFTAVRFGNVLGSSGSVVPKFREQIAQGGPVTITHRDVTRYFMTIPEAAQLVIQAGAMANGGEVFLLDMGQPVKIADLAAAMIELSGLTVRTLDNPEGDIEVVEVGLRPGEKLYEELLIDADAEETNHPRIVRAREESLSWLTLCDVLEHLRKSLHRLDEQQAVKTLLGLVPGYRQPHGSIEPEEAREVIAA</sequence>
<keyword evidence="5" id="KW-1185">Reference proteome</keyword>
<dbReference type="Proteomes" id="UP000285023">
    <property type="component" value="Unassembled WGS sequence"/>
</dbReference>
<keyword evidence="2" id="KW-0472">Membrane</keyword>
<feature type="transmembrane region" description="Helical" evidence="2">
    <location>
        <begin position="21"/>
        <end position="41"/>
    </location>
</feature>
<reference evidence="4 5" key="1">
    <citation type="submission" date="2018-09" db="EMBL/GenBank/DDBJ databases">
        <title>Sphingomonas sp. DAC4.</title>
        <authorList>
            <person name="Seo T."/>
        </authorList>
    </citation>
    <scope>NUCLEOTIDE SEQUENCE [LARGE SCALE GENOMIC DNA]</scope>
    <source>
        <strain evidence="4 5">DAC4</strain>
    </source>
</reference>
<evidence type="ECO:0000259" key="3">
    <source>
        <dbReference type="Pfam" id="PF02719"/>
    </source>
</evidence>
<evidence type="ECO:0000313" key="5">
    <source>
        <dbReference type="Proteomes" id="UP000285023"/>
    </source>
</evidence>
<dbReference type="PANTHER" id="PTHR43318">
    <property type="entry name" value="UDP-N-ACETYLGLUCOSAMINE 4,6-DEHYDRATASE"/>
    <property type="match status" value="1"/>
</dbReference>
<feature type="transmembrane region" description="Helical" evidence="2">
    <location>
        <begin position="53"/>
        <end position="74"/>
    </location>
</feature>
<protein>
    <submittedName>
        <fullName evidence="4">Polysaccharide biosynthesis protein</fullName>
    </submittedName>
</protein>
<comment type="similarity">
    <text evidence="1">Belongs to the polysaccharide synthase family.</text>
</comment>
<accession>A0A418PYE1</accession>
<dbReference type="InterPro" id="IPR036291">
    <property type="entry name" value="NAD(P)-bd_dom_sf"/>
</dbReference>
<evidence type="ECO:0000313" key="4">
    <source>
        <dbReference type="EMBL" id="RIX27005.1"/>
    </source>
</evidence>
<name>A0A418PYE1_9SPHN</name>
<dbReference type="AlphaFoldDB" id="A0A418PYE1"/>
<evidence type="ECO:0000256" key="1">
    <source>
        <dbReference type="ARBA" id="ARBA00007430"/>
    </source>
</evidence>
<dbReference type="EMBL" id="QXTF01000004">
    <property type="protein sequence ID" value="RIX27005.1"/>
    <property type="molecule type" value="Genomic_DNA"/>
</dbReference>
<dbReference type="InterPro" id="IPR051203">
    <property type="entry name" value="Polysaccharide_Synthase-Rel"/>
</dbReference>
<dbReference type="InterPro" id="IPR003869">
    <property type="entry name" value="Polysac_CapD-like"/>
</dbReference>
<dbReference type="Pfam" id="PF13727">
    <property type="entry name" value="CoA_binding_3"/>
    <property type="match status" value="1"/>
</dbReference>
<dbReference type="Gene3D" id="3.40.50.720">
    <property type="entry name" value="NAD(P)-binding Rossmann-like Domain"/>
    <property type="match status" value="2"/>
</dbReference>
<dbReference type="PANTHER" id="PTHR43318:SF1">
    <property type="entry name" value="POLYSACCHARIDE BIOSYNTHESIS PROTEIN EPSC-RELATED"/>
    <property type="match status" value="1"/>
</dbReference>
<organism evidence="4 5">
    <name type="scientific">Sphingomonas edaphi</name>
    <dbReference type="NCBI Taxonomy" id="2315689"/>
    <lineage>
        <taxon>Bacteria</taxon>
        <taxon>Pseudomonadati</taxon>
        <taxon>Pseudomonadota</taxon>
        <taxon>Alphaproteobacteria</taxon>
        <taxon>Sphingomonadales</taxon>
        <taxon>Sphingomonadaceae</taxon>
        <taxon>Sphingomonas</taxon>
    </lineage>
</organism>